<proteinExistence type="inferred from homology"/>
<dbReference type="GO" id="GO:0008270">
    <property type="term" value="F:zinc ion binding"/>
    <property type="evidence" value="ECO:0007669"/>
    <property type="project" value="UniProtKB-KW"/>
</dbReference>
<evidence type="ECO:0000259" key="9">
    <source>
        <dbReference type="PROSITE" id="PS50157"/>
    </source>
</evidence>
<dbReference type="Gene3D" id="3.30.160.60">
    <property type="entry name" value="Classic Zinc Finger"/>
    <property type="match status" value="2"/>
</dbReference>
<comment type="similarity">
    <text evidence="2">Belongs to the krueppel C2H2-type zinc-finger protein family.</text>
</comment>
<evidence type="ECO:0000256" key="6">
    <source>
        <dbReference type="ARBA" id="ARBA00022833"/>
    </source>
</evidence>
<comment type="subcellular location">
    <subcellularLocation>
        <location evidence="1">Nucleus</location>
    </subcellularLocation>
</comment>
<name>A0A6J2YR66_SITOR</name>
<keyword evidence="5 8" id="KW-0863">Zinc-finger</keyword>
<keyword evidence="3" id="KW-0479">Metal-binding</keyword>
<evidence type="ECO:0000256" key="2">
    <source>
        <dbReference type="ARBA" id="ARBA00006991"/>
    </source>
</evidence>
<feature type="domain" description="C2H2-type" evidence="9">
    <location>
        <begin position="91"/>
        <end position="111"/>
    </location>
</feature>
<sequence>MGHGTVHVCPNCLKTYSHKRSLDRHTKYECSCKRQFQCPQCNKSFSQRGTLFKHQVSIHKTSPSGQKKKYSSNGASHIENWHEIVKVGGMYSCKRCSKTYSYVGNLRRHLKHECRYLKEFRCLECGEIFTTISSLKDHRVNVHLTQLELDEQSNRNIKEMYEDYYYDP</sequence>
<accession>A0A6J2YR66</accession>
<keyword evidence="10" id="KW-1185">Reference proteome</keyword>
<dbReference type="KEGG" id="soy:115889837"/>
<reference evidence="11" key="1">
    <citation type="submission" date="2025-08" db="UniProtKB">
        <authorList>
            <consortium name="RefSeq"/>
        </authorList>
    </citation>
    <scope>IDENTIFICATION</scope>
    <source>
        <tissue evidence="11">Gonads</tissue>
    </source>
</reference>
<dbReference type="GO" id="GO:0005634">
    <property type="term" value="C:nucleus"/>
    <property type="evidence" value="ECO:0007669"/>
    <property type="project" value="UniProtKB-SubCell"/>
</dbReference>
<feature type="domain" description="C2H2-type" evidence="9">
    <location>
        <begin position="120"/>
        <end position="148"/>
    </location>
</feature>
<evidence type="ECO:0000256" key="1">
    <source>
        <dbReference type="ARBA" id="ARBA00004123"/>
    </source>
</evidence>
<evidence type="ECO:0000313" key="11">
    <source>
        <dbReference type="RefSeq" id="XP_030765774.1"/>
    </source>
</evidence>
<evidence type="ECO:0000256" key="3">
    <source>
        <dbReference type="ARBA" id="ARBA00022723"/>
    </source>
</evidence>
<evidence type="ECO:0000256" key="7">
    <source>
        <dbReference type="ARBA" id="ARBA00023242"/>
    </source>
</evidence>
<feature type="domain" description="C2H2-type" evidence="9">
    <location>
        <begin position="36"/>
        <end position="64"/>
    </location>
</feature>
<dbReference type="InParanoid" id="A0A6J2YR66"/>
<dbReference type="SUPFAM" id="SSF57667">
    <property type="entry name" value="beta-beta-alpha zinc fingers"/>
    <property type="match status" value="2"/>
</dbReference>
<protein>
    <submittedName>
        <fullName evidence="11">Zinc finger protein 814-like</fullName>
    </submittedName>
</protein>
<dbReference type="PANTHER" id="PTHR24409:SF331">
    <property type="entry name" value="ZINC FINGER PROTEIN 322A"/>
    <property type="match status" value="1"/>
</dbReference>
<dbReference type="AlphaFoldDB" id="A0A6J2YR66"/>
<organism evidence="10 11">
    <name type="scientific">Sitophilus oryzae</name>
    <name type="common">Rice weevil</name>
    <name type="synonym">Curculio oryzae</name>
    <dbReference type="NCBI Taxonomy" id="7048"/>
    <lineage>
        <taxon>Eukaryota</taxon>
        <taxon>Metazoa</taxon>
        <taxon>Ecdysozoa</taxon>
        <taxon>Arthropoda</taxon>
        <taxon>Hexapoda</taxon>
        <taxon>Insecta</taxon>
        <taxon>Pterygota</taxon>
        <taxon>Neoptera</taxon>
        <taxon>Endopterygota</taxon>
        <taxon>Coleoptera</taxon>
        <taxon>Polyphaga</taxon>
        <taxon>Cucujiformia</taxon>
        <taxon>Curculionidae</taxon>
        <taxon>Dryophthorinae</taxon>
        <taxon>Sitophilus</taxon>
    </lineage>
</organism>
<gene>
    <name evidence="11" type="primary">LOC115889837</name>
</gene>
<evidence type="ECO:0000256" key="5">
    <source>
        <dbReference type="ARBA" id="ARBA00022771"/>
    </source>
</evidence>
<evidence type="ECO:0000313" key="10">
    <source>
        <dbReference type="Proteomes" id="UP000504635"/>
    </source>
</evidence>
<dbReference type="Proteomes" id="UP000504635">
    <property type="component" value="Unplaced"/>
</dbReference>
<keyword evidence="7" id="KW-0539">Nucleus</keyword>
<dbReference type="InterPro" id="IPR036236">
    <property type="entry name" value="Znf_C2H2_sf"/>
</dbReference>
<dbReference type="PROSITE" id="PS50157">
    <property type="entry name" value="ZINC_FINGER_C2H2_2"/>
    <property type="match status" value="3"/>
</dbReference>
<dbReference type="SMART" id="SM00355">
    <property type="entry name" value="ZnF_C2H2"/>
    <property type="match status" value="4"/>
</dbReference>
<dbReference type="Pfam" id="PF00096">
    <property type="entry name" value="zf-C2H2"/>
    <property type="match status" value="3"/>
</dbReference>
<dbReference type="GeneID" id="115889837"/>
<dbReference type="OrthoDB" id="10004641at2759"/>
<keyword evidence="6" id="KW-0862">Zinc</keyword>
<dbReference type="RefSeq" id="XP_030765774.1">
    <property type="nucleotide sequence ID" value="XM_030909914.1"/>
</dbReference>
<dbReference type="GO" id="GO:0000977">
    <property type="term" value="F:RNA polymerase II transcription regulatory region sequence-specific DNA binding"/>
    <property type="evidence" value="ECO:0007669"/>
    <property type="project" value="TreeGrafter"/>
</dbReference>
<dbReference type="PANTHER" id="PTHR24409">
    <property type="entry name" value="ZINC FINGER PROTEIN 142"/>
    <property type="match status" value="1"/>
</dbReference>
<evidence type="ECO:0000256" key="4">
    <source>
        <dbReference type="ARBA" id="ARBA00022737"/>
    </source>
</evidence>
<evidence type="ECO:0000256" key="8">
    <source>
        <dbReference type="PROSITE-ProRule" id="PRU00042"/>
    </source>
</evidence>
<dbReference type="GO" id="GO:0000981">
    <property type="term" value="F:DNA-binding transcription factor activity, RNA polymerase II-specific"/>
    <property type="evidence" value="ECO:0007669"/>
    <property type="project" value="TreeGrafter"/>
</dbReference>
<keyword evidence="4" id="KW-0677">Repeat</keyword>
<dbReference type="PROSITE" id="PS00028">
    <property type="entry name" value="ZINC_FINGER_C2H2_1"/>
    <property type="match status" value="2"/>
</dbReference>
<dbReference type="InterPro" id="IPR013087">
    <property type="entry name" value="Znf_C2H2_type"/>
</dbReference>